<evidence type="ECO:0000256" key="5">
    <source>
        <dbReference type="ARBA" id="ARBA00023136"/>
    </source>
</evidence>
<keyword evidence="3 6" id="KW-0812">Transmembrane</keyword>
<gene>
    <name evidence="7" type="ORF">MMH89_03865</name>
</gene>
<keyword evidence="4 6" id="KW-1133">Transmembrane helix</keyword>
<evidence type="ECO:0000313" key="8">
    <source>
        <dbReference type="Proteomes" id="UP001055955"/>
    </source>
</evidence>
<feature type="transmembrane region" description="Helical" evidence="6">
    <location>
        <begin position="6"/>
        <end position="25"/>
    </location>
</feature>
<name>A0ABY5DKE3_9GAMM</name>
<dbReference type="Gene3D" id="1.20.1440.20">
    <property type="entry name" value="LemA-like domain"/>
    <property type="match status" value="1"/>
</dbReference>
<dbReference type="PANTHER" id="PTHR34478:SF2">
    <property type="entry name" value="MEMBRANE PROTEIN"/>
    <property type="match status" value="1"/>
</dbReference>
<dbReference type="PANTHER" id="PTHR34478">
    <property type="entry name" value="PROTEIN LEMA"/>
    <property type="match status" value="1"/>
</dbReference>
<protein>
    <submittedName>
        <fullName evidence="7">LemA family protein</fullName>
    </submittedName>
</protein>
<dbReference type="Proteomes" id="UP001055955">
    <property type="component" value="Chromosome"/>
</dbReference>
<dbReference type="RefSeq" id="WP_258568137.1">
    <property type="nucleotide sequence ID" value="NZ_CP092900.1"/>
</dbReference>
<evidence type="ECO:0000256" key="3">
    <source>
        <dbReference type="ARBA" id="ARBA00022692"/>
    </source>
</evidence>
<evidence type="ECO:0000313" key="7">
    <source>
        <dbReference type="EMBL" id="UTC24354.1"/>
    </source>
</evidence>
<evidence type="ECO:0000256" key="2">
    <source>
        <dbReference type="ARBA" id="ARBA00008854"/>
    </source>
</evidence>
<evidence type="ECO:0000256" key="4">
    <source>
        <dbReference type="ARBA" id="ARBA00022989"/>
    </source>
</evidence>
<keyword evidence="5 6" id="KW-0472">Membrane</keyword>
<proteinExistence type="inferred from homology"/>
<dbReference type="Pfam" id="PF04011">
    <property type="entry name" value="LemA"/>
    <property type="match status" value="1"/>
</dbReference>
<evidence type="ECO:0000256" key="1">
    <source>
        <dbReference type="ARBA" id="ARBA00004167"/>
    </source>
</evidence>
<accession>A0ABY5DKE3</accession>
<evidence type="ECO:0000256" key="6">
    <source>
        <dbReference type="SAM" id="Phobius"/>
    </source>
</evidence>
<organism evidence="7 8">
    <name type="scientific">Candidatus Comchoanobacter bicostacola</name>
    <dbReference type="NCBI Taxonomy" id="2919598"/>
    <lineage>
        <taxon>Bacteria</taxon>
        <taxon>Pseudomonadati</taxon>
        <taxon>Pseudomonadota</taxon>
        <taxon>Gammaproteobacteria</taxon>
        <taxon>Candidatus Comchoanobacterales</taxon>
        <taxon>Candidatus Comchoanobacteraceae</taxon>
        <taxon>Candidatus Comchoanobacter</taxon>
    </lineage>
</organism>
<dbReference type="InterPro" id="IPR023353">
    <property type="entry name" value="LemA-like_dom_sf"/>
</dbReference>
<comment type="similarity">
    <text evidence="2">Belongs to the LemA family.</text>
</comment>
<dbReference type="SUPFAM" id="SSF140478">
    <property type="entry name" value="LemA-like"/>
    <property type="match status" value="1"/>
</dbReference>
<keyword evidence="8" id="KW-1185">Reference proteome</keyword>
<dbReference type="EMBL" id="CP092900">
    <property type="protein sequence ID" value="UTC24354.1"/>
    <property type="molecule type" value="Genomic_DNA"/>
</dbReference>
<dbReference type="InterPro" id="IPR007156">
    <property type="entry name" value="MamQ_LemA"/>
</dbReference>
<comment type="subcellular location">
    <subcellularLocation>
        <location evidence="1">Membrane</location>
        <topology evidence="1">Single-pass membrane protein</topology>
    </subcellularLocation>
</comment>
<reference evidence="7 8" key="1">
    <citation type="journal article" date="2022" name="Nat. Microbiol.">
        <title>The microbiome of a bacterivorous marine choanoflagellate contains a resource-demanding obligate bacterial associate.</title>
        <authorList>
            <person name="Needham D.M."/>
            <person name="Poirier C."/>
            <person name="Bachy C."/>
            <person name="George E.E."/>
            <person name="Wilken S."/>
            <person name="Yung C.C.M."/>
            <person name="Limardo A.J."/>
            <person name="Morando M."/>
            <person name="Sudek L."/>
            <person name="Malmstrom R.R."/>
            <person name="Keeling P.J."/>
            <person name="Santoro A.E."/>
            <person name="Worden A.Z."/>
        </authorList>
    </citation>
    <scope>NUCLEOTIDE SEQUENCE [LARGE SCALE GENOMIC DNA]</scope>
    <source>
        <strain evidence="7 8">Comchoano-1</strain>
    </source>
</reference>
<sequence>MFEYLAIFLLVLIVYIIYVYNRMVALREAARNDYRQIDIQLDRRFKVFEQLIGAVNKYLDYEKTVLKDVVALRTQAQTAKSTGDEKNRMQAENAISKIAGGINVAFEAYPELKSSQNVLQFQEEVVHTENKLSFAKQAYNDRSEQYNAYVLSFPVNLLVGVFGEGFKQLVYWQLSSEESAKREQYTAKL</sequence>